<dbReference type="Proteomes" id="UP001148662">
    <property type="component" value="Unassembled WGS sequence"/>
</dbReference>
<name>A0ACC1RSG0_9APHY</name>
<evidence type="ECO:0000313" key="2">
    <source>
        <dbReference type="Proteomes" id="UP001148662"/>
    </source>
</evidence>
<protein>
    <submittedName>
        <fullName evidence="1">Uncharacterized protein</fullName>
    </submittedName>
</protein>
<proteinExistence type="predicted"/>
<accession>A0ACC1RSG0</accession>
<keyword evidence="2" id="KW-1185">Reference proteome</keyword>
<comment type="caution">
    <text evidence="1">The sequence shown here is derived from an EMBL/GenBank/DDBJ whole genome shotgun (WGS) entry which is preliminary data.</text>
</comment>
<sequence>MQLSILVAEQMVANGAWKDRDRWLHRLRHSLRQVVTSAIPCKRRLRHWIRYISGEVTIALLQWWKTGKAVHERTVNPAPETSNLASTADPYTAEAFHSRTQLANCSTLSFKDVADGKLPEACLESQNPQIPLSLLHTAPFGEDDVVEMTVCSFALHLIESPSELFGLLWQLSTKCRWLVILAPHKKPEIKEGWGWTKWNIDEWNECRMSDSKGELLQDRVHCRVYRSLNLS</sequence>
<gene>
    <name evidence="1" type="ORF">NM688_g8455</name>
</gene>
<dbReference type="EMBL" id="JANHOG010002275">
    <property type="protein sequence ID" value="KAJ3525105.1"/>
    <property type="molecule type" value="Genomic_DNA"/>
</dbReference>
<organism evidence="1 2">
    <name type="scientific">Phlebia brevispora</name>
    <dbReference type="NCBI Taxonomy" id="194682"/>
    <lineage>
        <taxon>Eukaryota</taxon>
        <taxon>Fungi</taxon>
        <taxon>Dikarya</taxon>
        <taxon>Basidiomycota</taxon>
        <taxon>Agaricomycotina</taxon>
        <taxon>Agaricomycetes</taxon>
        <taxon>Polyporales</taxon>
        <taxon>Meruliaceae</taxon>
        <taxon>Phlebia</taxon>
    </lineage>
</organism>
<reference evidence="1" key="1">
    <citation type="submission" date="2022-07" db="EMBL/GenBank/DDBJ databases">
        <title>Genome Sequence of Phlebia brevispora.</title>
        <authorList>
            <person name="Buettner E."/>
        </authorList>
    </citation>
    <scope>NUCLEOTIDE SEQUENCE</scope>
    <source>
        <strain evidence="1">MPL23</strain>
    </source>
</reference>
<evidence type="ECO:0000313" key="1">
    <source>
        <dbReference type="EMBL" id="KAJ3525105.1"/>
    </source>
</evidence>